<reference evidence="3 4" key="1">
    <citation type="submission" date="2019-03" db="EMBL/GenBank/DDBJ databases">
        <title>Draft genome sequences of novel Actinobacteria.</title>
        <authorList>
            <person name="Sahin N."/>
            <person name="Ay H."/>
            <person name="Saygin H."/>
        </authorList>
    </citation>
    <scope>NUCLEOTIDE SEQUENCE [LARGE SCALE GENOMIC DNA]</scope>
    <source>
        <strain evidence="3 4">7K502</strain>
    </source>
</reference>
<feature type="coiled-coil region" evidence="1">
    <location>
        <begin position="316"/>
        <end position="435"/>
    </location>
</feature>
<name>A0A4R4XMS1_9PSEU</name>
<feature type="region of interest" description="Disordered" evidence="2">
    <location>
        <begin position="183"/>
        <end position="261"/>
    </location>
</feature>
<keyword evidence="4" id="KW-1185">Reference proteome</keyword>
<feature type="non-terminal residue" evidence="3">
    <location>
        <position position="446"/>
    </location>
</feature>
<comment type="caution">
    <text evidence="3">The sequence shown here is derived from an EMBL/GenBank/DDBJ whole genome shotgun (WGS) entry which is preliminary data.</text>
</comment>
<keyword evidence="1" id="KW-0175">Coiled coil</keyword>
<dbReference type="Proteomes" id="UP000294947">
    <property type="component" value="Unassembled WGS sequence"/>
</dbReference>
<feature type="non-terminal residue" evidence="3">
    <location>
        <position position="1"/>
    </location>
</feature>
<feature type="compositionally biased region" description="Basic and acidic residues" evidence="2">
    <location>
        <begin position="234"/>
        <end position="261"/>
    </location>
</feature>
<protein>
    <submittedName>
        <fullName evidence="3">Uncharacterized protein</fullName>
    </submittedName>
</protein>
<evidence type="ECO:0000256" key="1">
    <source>
        <dbReference type="SAM" id="Coils"/>
    </source>
</evidence>
<proteinExistence type="predicted"/>
<organism evidence="3 4">
    <name type="scientific">Saccharopolyspora elongata</name>
    <dbReference type="NCBI Taxonomy" id="2530387"/>
    <lineage>
        <taxon>Bacteria</taxon>
        <taxon>Bacillati</taxon>
        <taxon>Actinomycetota</taxon>
        <taxon>Actinomycetes</taxon>
        <taxon>Pseudonocardiales</taxon>
        <taxon>Pseudonocardiaceae</taxon>
        <taxon>Saccharopolyspora</taxon>
    </lineage>
</organism>
<evidence type="ECO:0000313" key="4">
    <source>
        <dbReference type="Proteomes" id="UP000294947"/>
    </source>
</evidence>
<sequence length="446" mass="49367">QVGSWSRFLSGVNRANYLSGDERYQKNCLEASVAFHNSLVLGELVVAEPAGDVRDPARLVAAGGKAWRVDGLAEAEGHVRSLPVGRDVSVIFQRADFSAHAINAVHVAQGVVGLGDAQKGEEGEEAEKAEEADVLAATGVWVVELPWRQVVLPAGDSGLRSQGWGAGLPAEVTGPPRRYVTIAPKEVGESSSEGSKRPRVEGPDGDGSRNQGGEGDGSASVGRALARKLKKRKYDADRYQKEKADPNWEKEKKKDRGVVWRQEQKKVADEAAALKAKAATEGLTEKEAEKLEELLPRAQKYWDKYEKHKKQTVARRREIKDAADSVLAELREFKRQGTLPSWRLPELEVREEIKRYEDEENRLAVAVSRKRKKTEESRGEIKKLEASEVLADADQERLRTLQKEVDGWDSSRQKLTEVRDRLAEKKEELESVLARGEAGSGRIADV</sequence>
<gene>
    <name evidence="3" type="ORF">E1288_46330</name>
</gene>
<dbReference type="AlphaFoldDB" id="A0A4R4XMS1"/>
<dbReference type="EMBL" id="SMKW01000217">
    <property type="protein sequence ID" value="TDD32139.1"/>
    <property type="molecule type" value="Genomic_DNA"/>
</dbReference>
<evidence type="ECO:0000313" key="3">
    <source>
        <dbReference type="EMBL" id="TDD32139.1"/>
    </source>
</evidence>
<evidence type="ECO:0000256" key="2">
    <source>
        <dbReference type="SAM" id="MobiDB-lite"/>
    </source>
</evidence>
<accession>A0A4R4XMS1</accession>